<keyword evidence="4 6" id="KW-1133">Transmembrane helix</keyword>
<organism evidence="8 9">
    <name type="scientific">Pendulispora rubella</name>
    <dbReference type="NCBI Taxonomy" id="2741070"/>
    <lineage>
        <taxon>Bacteria</taxon>
        <taxon>Pseudomonadati</taxon>
        <taxon>Myxococcota</taxon>
        <taxon>Myxococcia</taxon>
        <taxon>Myxococcales</taxon>
        <taxon>Sorangiineae</taxon>
        <taxon>Pendulisporaceae</taxon>
        <taxon>Pendulispora</taxon>
    </lineage>
</organism>
<feature type="transmembrane region" description="Helical" evidence="6">
    <location>
        <begin position="21"/>
        <end position="44"/>
    </location>
</feature>
<feature type="transmembrane region" description="Helical" evidence="6">
    <location>
        <begin position="50"/>
        <end position="69"/>
    </location>
</feature>
<feature type="transmembrane region" description="Helical" evidence="6">
    <location>
        <begin position="335"/>
        <end position="353"/>
    </location>
</feature>
<feature type="transmembrane region" description="Helical" evidence="6">
    <location>
        <begin position="300"/>
        <end position="323"/>
    </location>
</feature>
<accession>A0ABZ2L699</accession>
<dbReference type="RefSeq" id="WP_394834726.1">
    <property type="nucleotide sequence ID" value="NZ_CP089929.1"/>
</dbReference>
<gene>
    <name evidence="8" type="ORF">LVJ94_50350</name>
</gene>
<dbReference type="InterPro" id="IPR036259">
    <property type="entry name" value="MFS_trans_sf"/>
</dbReference>
<dbReference type="Pfam" id="PF07690">
    <property type="entry name" value="MFS_1"/>
    <property type="match status" value="1"/>
</dbReference>
<evidence type="ECO:0000256" key="1">
    <source>
        <dbReference type="ARBA" id="ARBA00004141"/>
    </source>
</evidence>
<feature type="transmembrane region" description="Helical" evidence="6">
    <location>
        <begin position="111"/>
        <end position="131"/>
    </location>
</feature>
<keyword evidence="9" id="KW-1185">Reference proteome</keyword>
<dbReference type="SUPFAM" id="SSF103473">
    <property type="entry name" value="MFS general substrate transporter"/>
    <property type="match status" value="1"/>
</dbReference>
<name>A0ABZ2L699_9BACT</name>
<feature type="transmembrane region" description="Helical" evidence="6">
    <location>
        <begin position="434"/>
        <end position="456"/>
    </location>
</feature>
<feature type="domain" description="Major facilitator superfamily (MFS) profile" evidence="7">
    <location>
        <begin position="15"/>
        <end position="460"/>
    </location>
</feature>
<dbReference type="InterPro" id="IPR020846">
    <property type="entry name" value="MFS_dom"/>
</dbReference>
<protein>
    <submittedName>
        <fullName evidence="8">MFS transporter</fullName>
    </submittedName>
</protein>
<evidence type="ECO:0000313" key="8">
    <source>
        <dbReference type="EMBL" id="WXB05084.1"/>
    </source>
</evidence>
<feature type="transmembrane region" description="Helical" evidence="6">
    <location>
        <begin position="227"/>
        <end position="250"/>
    </location>
</feature>
<feature type="transmembrane region" description="Helical" evidence="6">
    <location>
        <begin position="203"/>
        <end position="221"/>
    </location>
</feature>
<feature type="transmembrane region" description="Helical" evidence="6">
    <location>
        <begin position="81"/>
        <end position="105"/>
    </location>
</feature>
<dbReference type="PANTHER" id="PTHR42718:SF9">
    <property type="entry name" value="MAJOR FACILITATOR SUPERFAMILY MULTIDRUG TRANSPORTER MFSC"/>
    <property type="match status" value="1"/>
</dbReference>
<keyword evidence="3 6" id="KW-0812">Transmembrane</keyword>
<dbReference type="Gene3D" id="1.20.1250.20">
    <property type="entry name" value="MFS general substrate transporter like domains"/>
    <property type="match status" value="1"/>
</dbReference>
<evidence type="ECO:0000256" key="2">
    <source>
        <dbReference type="ARBA" id="ARBA00022448"/>
    </source>
</evidence>
<feature type="transmembrane region" description="Helical" evidence="6">
    <location>
        <begin position="143"/>
        <end position="166"/>
    </location>
</feature>
<sequence length="479" mass="51036">MSSMNGVTQKERSMLLAATSISYILVILDSSIVNVALPSIGASIGVSITGLQWIVNAYLVIFASFLLSGGSFCDRFGARRIYMLGLSLFVGASLLCGAATSIYMLLLGRVLQGYGAALLVPSSLALIIHAYEDATERSRAIATWASWGGLAMVLGPLTGGLFIKLFGWRSIFLVNVPIGLVGIGLTLRLVQADVRNRQRRIDFVGQITANVAAVSLIASLIEGPVLGWTSLPILCGAGVFLVSATAFGVAETRSPQPMLPFSLFCNRNFSAIAYMFFVGTLAFFGNLFVLSFYFQEVCHFSALQTGLALFPLSCCVVVGNKITARLVSRFSPRSLMLLGESLKIPGFCGLLLVRSHSDYMYLIIPLSLIGLGGGLAAPMYTSLFMSSVGQAFTGIASGVSRATGQVGSAVGVALFGALIAEARHSETVPFVDRMTITIFIVAALTVSIVLTIRFIVRDVHAMAYRRAEAPVGEARKWST</sequence>
<dbReference type="Proteomes" id="UP001374803">
    <property type="component" value="Chromosome"/>
</dbReference>
<dbReference type="InterPro" id="IPR011701">
    <property type="entry name" value="MFS"/>
</dbReference>
<reference evidence="8" key="1">
    <citation type="submission" date="2021-12" db="EMBL/GenBank/DDBJ databases">
        <title>Discovery of the Pendulisporaceae a myxobacterial family with distinct sporulation behavior and unique specialized metabolism.</title>
        <authorList>
            <person name="Garcia R."/>
            <person name="Popoff A."/>
            <person name="Bader C.D."/>
            <person name="Loehr J."/>
            <person name="Walesch S."/>
            <person name="Walt C."/>
            <person name="Boldt J."/>
            <person name="Bunk B."/>
            <person name="Haeckl F.J.F.P.J."/>
            <person name="Gunesch A.P."/>
            <person name="Birkelbach J."/>
            <person name="Nuebel U."/>
            <person name="Pietschmann T."/>
            <person name="Bach T."/>
            <person name="Mueller R."/>
        </authorList>
    </citation>
    <scope>NUCLEOTIDE SEQUENCE</scope>
    <source>
        <strain evidence="8">MSr11367</strain>
    </source>
</reference>
<evidence type="ECO:0000256" key="3">
    <source>
        <dbReference type="ARBA" id="ARBA00022692"/>
    </source>
</evidence>
<feature type="transmembrane region" description="Helical" evidence="6">
    <location>
        <begin position="359"/>
        <end position="381"/>
    </location>
</feature>
<dbReference type="Gene3D" id="1.20.1720.10">
    <property type="entry name" value="Multidrug resistance protein D"/>
    <property type="match status" value="1"/>
</dbReference>
<feature type="transmembrane region" description="Helical" evidence="6">
    <location>
        <begin position="271"/>
        <end position="294"/>
    </location>
</feature>
<evidence type="ECO:0000256" key="4">
    <source>
        <dbReference type="ARBA" id="ARBA00022989"/>
    </source>
</evidence>
<proteinExistence type="predicted"/>
<dbReference type="PANTHER" id="PTHR42718">
    <property type="entry name" value="MAJOR FACILITATOR SUPERFAMILY MULTIDRUG TRANSPORTER MFSC"/>
    <property type="match status" value="1"/>
</dbReference>
<dbReference type="PROSITE" id="PS50850">
    <property type="entry name" value="MFS"/>
    <property type="match status" value="1"/>
</dbReference>
<evidence type="ECO:0000313" key="9">
    <source>
        <dbReference type="Proteomes" id="UP001374803"/>
    </source>
</evidence>
<dbReference type="CDD" id="cd17321">
    <property type="entry name" value="MFS_MMR_MDR_like"/>
    <property type="match status" value="1"/>
</dbReference>
<feature type="transmembrane region" description="Helical" evidence="6">
    <location>
        <begin position="172"/>
        <end position="191"/>
    </location>
</feature>
<evidence type="ECO:0000256" key="6">
    <source>
        <dbReference type="SAM" id="Phobius"/>
    </source>
</evidence>
<keyword evidence="5 6" id="KW-0472">Membrane</keyword>
<dbReference type="EMBL" id="CP089983">
    <property type="protein sequence ID" value="WXB05084.1"/>
    <property type="molecule type" value="Genomic_DNA"/>
</dbReference>
<feature type="transmembrane region" description="Helical" evidence="6">
    <location>
        <begin position="402"/>
        <end position="422"/>
    </location>
</feature>
<evidence type="ECO:0000259" key="7">
    <source>
        <dbReference type="PROSITE" id="PS50850"/>
    </source>
</evidence>
<comment type="subcellular location">
    <subcellularLocation>
        <location evidence="1">Membrane</location>
        <topology evidence="1">Multi-pass membrane protein</topology>
    </subcellularLocation>
</comment>
<evidence type="ECO:0000256" key="5">
    <source>
        <dbReference type="ARBA" id="ARBA00023136"/>
    </source>
</evidence>
<keyword evidence="2" id="KW-0813">Transport</keyword>